<comment type="subcellular location">
    <subcellularLocation>
        <location evidence="1 6">Cytoplasm</location>
        <location evidence="1 6">Cytosol</location>
    </subcellularLocation>
</comment>
<organism evidence="7 8">
    <name type="scientific">Idiomarina fontislapidosi</name>
    <dbReference type="NCBI Taxonomy" id="263723"/>
    <lineage>
        <taxon>Bacteria</taxon>
        <taxon>Pseudomonadati</taxon>
        <taxon>Pseudomonadota</taxon>
        <taxon>Gammaproteobacteria</taxon>
        <taxon>Alteromonadales</taxon>
        <taxon>Idiomarinaceae</taxon>
        <taxon>Idiomarina</taxon>
    </lineage>
</organism>
<dbReference type="SUPFAM" id="SSF101116">
    <property type="entry name" value="Flagellar export chaperone FliS"/>
    <property type="match status" value="1"/>
</dbReference>
<evidence type="ECO:0000256" key="6">
    <source>
        <dbReference type="PIRNR" id="PIRNR039090"/>
    </source>
</evidence>
<keyword evidence="3 6" id="KW-0963">Cytoplasm</keyword>
<dbReference type="AlphaFoldDB" id="A0A432XYK3"/>
<name>A0A432XYK3_9GAMM</name>
<dbReference type="NCBIfam" id="TIGR00208">
    <property type="entry name" value="fliS"/>
    <property type="match status" value="1"/>
</dbReference>
<accession>A0A432XYK3</accession>
<dbReference type="GO" id="GO:0071973">
    <property type="term" value="P:bacterial-type flagellum-dependent cell motility"/>
    <property type="evidence" value="ECO:0007669"/>
    <property type="project" value="TreeGrafter"/>
</dbReference>
<dbReference type="Gene3D" id="1.20.120.340">
    <property type="entry name" value="Flagellar protein FliS"/>
    <property type="match status" value="1"/>
</dbReference>
<evidence type="ECO:0000256" key="4">
    <source>
        <dbReference type="ARBA" id="ARBA00022795"/>
    </source>
</evidence>
<protein>
    <recommendedName>
        <fullName evidence="6">Flagellar secretion chaperone FliS</fullName>
    </recommendedName>
</protein>
<keyword evidence="7" id="KW-0282">Flagellum</keyword>
<comment type="caution">
    <text evidence="7">The sequence shown here is derived from an EMBL/GenBank/DDBJ whole genome shotgun (WGS) entry which is preliminary data.</text>
</comment>
<evidence type="ECO:0000256" key="5">
    <source>
        <dbReference type="ARBA" id="ARBA00023186"/>
    </source>
</evidence>
<dbReference type="PANTHER" id="PTHR34773:SF1">
    <property type="entry name" value="FLAGELLAR SECRETION CHAPERONE FLIS"/>
    <property type="match status" value="1"/>
</dbReference>
<dbReference type="PANTHER" id="PTHR34773">
    <property type="entry name" value="FLAGELLAR SECRETION CHAPERONE FLIS"/>
    <property type="match status" value="1"/>
</dbReference>
<dbReference type="GO" id="GO:0044780">
    <property type="term" value="P:bacterial-type flagellum assembly"/>
    <property type="evidence" value="ECO:0007669"/>
    <property type="project" value="InterPro"/>
</dbReference>
<gene>
    <name evidence="7" type="primary">fliS</name>
    <name evidence="7" type="ORF">CWE25_07860</name>
</gene>
<dbReference type="PIRSF" id="PIRSF039090">
    <property type="entry name" value="Flis"/>
    <property type="match status" value="1"/>
</dbReference>
<dbReference type="Pfam" id="PF02561">
    <property type="entry name" value="FliS"/>
    <property type="match status" value="1"/>
</dbReference>
<comment type="similarity">
    <text evidence="2 6">Belongs to the FliS family.</text>
</comment>
<keyword evidence="8" id="KW-1185">Reference proteome</keyword>
<keyword evidence="7" id="KW-0966">Cell projection</keyword>
<dbReference type="OrthoDB" id="9792010at2"/>
<keyword evidence="7" id="KW-0969">Cilium</keyword>
<dbReference type="RefSeq" id="WP_110574314.1">
    <property type="nucleotide sequence ID" value="NZ_PIPV01000005.1"/>
</dbReference>
<proteinExistence type="inferred from homology"/>
<dbReference type="GO" id="GO:0005829">
    <property type="term" value="C:cytosol"/>
    <property type="evidence" value="ECO:0007669"/>
    <property type="project" value="UniProtKB-SubCell"/>
</dbReference>
<dbReference type="Proteomes" id="UP000287330">
    <property type="component" value="Unassembled WGS sequence"/>
</dbReference>
<keyword evidence="5" id="KW-0143">Chaperone</keyword>
<keyword evidence="4 6" id="KW-1005">Bacterial flagellum biogenesis</keyword>
<dbReference type="InterPro" id="IPR036584">
    <property type="entry name" value="FliS_sf"/>
</dbReference>
<evidence type="ECO:0000256" key="3">
    <source>
        <dbReference type="ARBA" id="ARBA00022490"/>
    </source>
</evidence>
<dbReference type="EMBL" id="PIPV01000005">
    <property type="protein sequence ID" value="RUO53796.1"/>
    <property type="molecule type" value="Genomic_DNA"/>
</dbReference>
<dbReference type="CDD" id="cd16098">
    <property type="entry name" value="FliS"/>
    <property type="match status" value="1"/>
</dbReference>
<evidence type="ECO:0000313" key="7">
    <source>
        <dbReference type="EMBL" id="RUO53796.1"/>
    </source>
</evidence>
<reference evidence="8" key="1">
    <citation type="journal article" date="2018" name="Front. Microbiol.">
        <title>Genome-Based Analysis Reveals the Taxonomy and Diversity of the Family Idiomarinaceae.</title>
        <authorList>
            <person name="Liu Y."/>
            <person name="Lai Q."/>
            <person name="Shao Z."/>
        </authorList>
    </citation>
    <scope>NUCLEOTIDE SEQUENCE [LARGE SCALE GENOMIC DNA]</scope>
    <source>
        <strain evidence="8">F23</strain>
    </source>
</reference>
<sequence>MKKGLNAYKQVGVRDQLGAADAYQVIQMLMQGGIDRMVMAKAAIERKDLSAKSEHISRAIAIVRALNDSLRPVEGGEEITNNLGSLYDFIVDSLSEASRENSVEKIKASQDILSTIKEGWDSIPQDVRQSTLSSHHANAEGF</sequence>
<evidence type="ECO:0000256" key="1">
    <source>
        <dbReference type="ARBA" id="ARBA00004514"/>
    </source>
</evidence>
<evidence type="ECO:0000313" key="8">
    <source>
        <dbReference type="Proteomes" id="UP000287330"/>
    </source>
</evidence>
<evidence type="ECO:0000256" key="2">
    <source>
        <dbReference type="ARBA" id="ARBA00008787"/>
    </source>
</evidence>
<dbReference type="InterPro" id="IPR003713">
    <property type="entry name" value="FliS"/>
</dbReference>